<keyword evidence="3" id="KW-0547">Nucleotide-binding</keyword>
<dbReference type="CDD" id="cd18793">
    <property type="entry name" value="SF2_C_SNF"/>
    <property type="match status" value="1"/>
</dbReference>
<dbReference type="SMART" id="SM00490">
    <property type="entry name" value="HELICc"/>
    <property type="match status" value="1"/>
</dbReference>
<dbReference type="InterPro" id="IPR038718">
    <property type="entry name" value="SNF2-like_sf"/>
</dbReference>
<comment type="similarity">
    <text evidence="2">Belongs to the SNF2/RAD54 helicase family.</text>
</comment>
<evidence type="ECO:0000313" key="9">
    <source>
        <dbReference type="EMBL" id="KAJ3257872.1"/>
    </source>
</evidence>
<proteinExistence type="inferred from homology"/>
<dbReference type="InterPro" id="IPR027417">
    <property type="entry name" value="P-loop_NTPase"/>
</dbReference>
<feature type="domain" description="Helicase ATP-binding" evidence="7">
    <location>
        <begin position="39"/>
        <end position="169"/>
    </location>
</feature>
<dbReference type="SUPFAM" id="SSF52540">
    <property type="entry name" value="P-loop containing nucleoside triphosphate hydrolases"/>
    <property type="match status" value="2"/>
</dbReference>
<dbReference type="AlphaFoldDB" id="A0AAD5Y476"/>
<dbReference type="Gene3D" id="3.40.50.10810">
    <property type="entry name" value="Tandem AAA-ATPase domain"/>
    <property type="match status" value="2"/>
</dbReference>
<sequence length="729" mass="82942">MTCSQIQALKTQLKTLQKASVNSSLPLLPHQKVGLDWIHQCWTANLNGILADEMGLGKTIQTIAFVQSAMARISPVIIVVPLSLLMNWMDEFQKFAPNIKVAAFHGTKEERNNQKLLTPNEAHKLKNPNSLIHKALLSLSVPHKLLLTGTPFQNNLQEMQSLLAFCNPDYFDFDTKEELGKNCITEFAKLVDPLILRRTKERVLDLPDISESIVYTPLTKLQKKVYLSMLSKDYSLFEKKAAGVHNLLVQLQKCSNHPYLFPGVEPEPFTQGEHLVDASGKLLVLDGILQYLKEKDRKVLIFSQMTKMLDIVQDYLDIRGYDYERLDGSIRGEDRNQSVQTFQQNKTFVFLLSTKAGGVGLNLTAADTVIFLDSDFNPSNDRQAAARAHRIGQTKEVKIIRFISPHSVDEYIWRRAQQKEQEGKQFFDSLQKGATVQSKDLLSLFQYGLNTLVNNDEECKIYSKEEIEAIFETKIAVDSEKLADSMVEDIYVYEGKDYKADKVALDLILSQVGKKREFDETEDDDVQQVRAERVKAAQERRQNQRKKLVEKWKSSGYISRNIEDLSLSDGLPYTFDPKVVYTRGDVSRPIAGQNEKCVIAQVVDNSGRWPNGGVFKAISSQDKSVQEYYHSSKAVNNLTLGSAHVVSFKQHKVAILVAQSESQRSTISQSVFGQAFEKVVDYCKKTNSTLHIPRFGENLEKGNWYGLERIINKYADEYEIQVKIYYFKK</sequence>
<name>A0AAD5Y476_9FUNG</name>
<dbReference type="PANTHER" id="PTHR47157">
    <property type="entry name" value="CHROMODOMAIN-HELICASE-DNA-BINDING PROTEIN 1-LIKE"/>
    <property type="match status" value="1"/>
</dbReference>
<dbReference type="InterPro" id="IPR043472">
    <property type="entry name" value="Macro_dom-like"/>
</dbReference>
<keyword evidence="10" id="KW-1185">Reference proteome</keyword>
<keyword evidence="6" id="KW-0539">Nucleus</keyword>
<evidence type="ECO:0000259" key="7">
    <source>
        <dbReference type="PROSITE" id="PS51192"/>
    </source>
</evidence>
<evidence type="ECO:0000256" key="5">
    <source>
        <dbReference type="ARBA" id="ARBA00022840"/>
    </source>
</evidence>
<dbReference type="GO" id="GO:0006281">
    <property type="term" value="P:DNA repair"/>
    <property type="evidence" value="ECO:0007669"/>
    <property type="project" value="InterPro"/>
</dbReference>
<dbReference type="InterPro" id="IPR014001">
    <property type="entry name" value="Helicase_ATP-bd"/>
</dbReference>
<dbReference type="SMART" id="SM00487">
    <property type="entry name" value="DEXDc"/>
    <property type="match status" value="1"/>
</dbReference>
<dbReference type="GO" id="GO:0006338">
    <property type="term" value="P:chromatin remodeling"/>
    <property type="evidence" value="ECO:0007669"/>
    <property type="project" value="InterPro"/>
</dbReference>
<comment type="caution">
    <text evidence="9">The sequence shown here is derived from an EMBL/GenBank/DDBJ whole genome shotgun (WGS) entry which is preliminary data.</text>
</comment>
<evidence type="ECO:0000313" key="10">
    <source>
        <dbReference type="Proteomes" id="UP001210925"/>
    </source>
</evidence>
<accession>A0AAD5Y476</accession>
<dbReference type="SUPFAM" id="SSF52949">
    <property type="entry name" value="Macro domain-like"/>
    <property type="match status" value="1"/>
</dbReference>
<evidence type="ECO:0000259" key="8">
    <source>
        <dbReference type="PROSITE" id="PS51194"/>
    </source>
</evidence>
<organism evidence="9 10">
    <name type="scientific">Boothiomyces macroporosus</name>
    <dbReference type="NCBI Taxonomy" id="261099"/>
    <lineage>
        <taxon>Eukaryota</taxon>
        <taxon>Fungi</taxon>
        <taxon>Fungi incertae sedis</taxon>
        <taxon>Chytridiomycota</taxon>
        <taxon>Chytridiomycota incertae sedis</taxon>
        <taxon>Chytridiomycetes</taxon>
        <taxon>Rhizophydiales</taxon>
        <taxon>Terramycetaceae</taxon>
        <taxon>Boothiomyces</taxon>
    </lineage>
</organism>
<dbReference type="GO" id="GO:0016787">
    <property type="term" value="F:hydrolase activity"/>
    <property type="evidence" value="ECO:0007669"/>
    <property type="project" value="UniProtKB-KW"/>
</dbReference>
<dbReference type="InterPro" id="IPR049730">
    <property type="entry name" value="SNF2/RAD54-like_C"/>
</dbReference>
<dbReference type="Gene3D" id="3.40.220.10">
    <property type="entry name" value="Leucine Aminopeptidase, subunit E, domain 1"/>
    <property type="match status" value="1"/>
</dbReference>
<dbReference type="InterPro" id="IPR031053">
    <property type="entry name" value="ALC1"/>
</dbReference>
<dbReference type="Pfam" id="PF00271">
    <property type="entry name" value="Helicase_C"/>
    <property type="match status" value="1"/>
</dbReference>
<evidence type="ECO:0000256" key="1">
    <source>
        <dbReference type="ARBA" id="ARBA00004123"/>
    </source>
</evidence>
<dbReference type="PROSITE" id="PS51192">
    <property type="entry name" value="HELICASE_ATP_BIND_1"/>
    <property type="match status" value="1"/>
</dbReference>
<evidence type="ECO:0000256" key="2">
    <source>
        <dbReference type="ARBA" id="ARBA00007025"/>
    </source>
</evidence>
<evidence type="ECO:0000256" key="4">
    <source>
        <dbReference type="ARBA" id="ARBA00022801"/>
    </source>
</evidence>
<dbReference type="PANTHER" id="PTHR47157:SF1">
    <property type="entry name" value="CHROMODOMAIN-HELICASE-DNA-BINDING PROTEIN 1-LIKE"/>
    <property type="match status" value="1"/>
</dbReference>
<dbReference type="GO" id="GO:0005524">
    <property type="term" value="F:ATP binding"/>
    <property type="evidence" value="ECO:0007669"/>
    <property type="project" value="UniProtKB-KW"/>
</dbReference>
<dbReference type="EMBL" id="JADGKB010000033">
    <property type="protein sequence ID" value="KAJ3257872.1"/>
    <property type="molecule type" value="Genomic_DNA"/>
</dbReference>
<gene>
    <name evidence="9" type="primary">CHD1L</name>
    <name evidence="9" type="ORF">HK103_004163</name>
</gene>
<dbReference type="PROSITE" id="PS51194">
    <property type="entry name" value="HELICASE_CTER"/>
    <property type="match status" value="1"/>
</dbReference>
<evidence type="ECO:0000256" key="6">
    <source>
        <dbReference type="ARBA" id="ARBA00023242"/>
    </source>
</evidence>
<comment type="subcellular location">
    <subcellularLocation>
        <location evidence="1">Nucleus</location>
    </subcellularLocation>
</comment>
<dbReference type="GO" id="GO:0005634">
    <property type="term" value="C:nucleus"/>
    <property type="evidence" value="ECO:0007669"/>
    <property type="project" value="UniProtKB-SubCell"/>
</dbReference>
<dbReference type="Gene3D" id="3.40.50.300">
    <property type="entry name" value="P-loop containing nucleotide triphosphate hydrolases"/>
    <property type="match status" value="1"/>
</dbReference>
<reference evidence="9" key="1">
    <citation type="submission" date="2020-05" db="EMBL/GenBank/DDBJ databases">
        <title>Phylogenomic resolution of chytrid fungi.</title>
        <authorList>
            <person name="Stajich J.E."/>
            <person name="Amses K."/>
            <person name="Simmons R."/>
            <person name="Seto K."/>
            <person name="Myers J."/>
            <person name="Bonds A."/>
            <person name="Quandt C.A."/>
            <person name="Barry K."/>
            <person name="Liu P."/>
            <person name="Grigoriev I."/>
            <person name="Longcore J.E."/>
            <person name="James T.Y."/>
        </authorList>
    </citation>
    <scope>NUCLEOTIDE SEQUENCE</scope>
    <source>
        <strain evidence="9">PLAUS21</strain>
    </source>
</reference>
<dbReference type="GO" id="GO:0003678">
    <property type="term" value="F:DNA helicase activity"/>
    <property type="evidence" value="ECO:0007669"/>
    <property type="project" value="InterPro"/>
</dbReference>
<keyword evidence="4" id="KW-0378">Hydrolase</keyword>
<protein>
    <submittedName>
        <fullName evidence="9">Chromodomain-helicase-DNA-binding protein 1-like</fullName>
    </submittedName>
</protein>
<feature type="domain" description="Helicase C-terminal" evidence="8">
    <location>
        <begin position="284"/>
        <end position="442"/>
    </location>
</feature>
<dbReference type="InterPro" id="IPR000330">
    <property type="entry name" value="SNF2_N"/>
</dbReference>
<keyword evidence="5" id="KW-0067">ATP-binding</keyword>
<dbReference type="Proteomes" id="UP001210925">
    <property type="component" value="Unassembled WGS sequence"/>
</dbReference>
<dbReference type="CDD" id="cd17919">
    <property type="entry name" value="DEXHc_Snf"/>
    <property type="match status" value="1"/>
</dbReference>
<evidence type="ECO:0000256" key="3">
    <source>
        <dbReference type="ARBA" id="ARBA00022741"/>
    </source>
</evidence>
<dbReference type="Pfam" id="PF00176">
    <property type="entry name" value="SNF2-rel_dom"/>
    <property type="match status" value="2"/>
</dbReference>
<dbReference type="InterPro" id="IPR001650">
    <property type="entry name" value="Helicase_C-like"/>
</dbReference>